<feature type="domain" description="Metalloenzyme" evidence="13">
    <location>
        <begin position="4"/>
        <end position="491"/>
    </location>
</feature>
<dbReference type="SUPFAM" id="SSF64158">
    <property type="entry name" value="2,3-Bisphosphoglycerate-independent phosphoglycerate mutase, substrate-binding domain"/>
    <property type="match status" value="1"/>
</dbReference>
<dbReference type="NCBIfam" id="TIGR01307">
    <property type="entry name" value="pgm_bpd_ind"/>
    <property type="match status" value="1"/>
</dbReference>
<dbReference type="PIRSF" id="PIRSF001492">
    <property type="entry name" value="IPGAM"/>
    <property type="match status" value="1"/>
</dbReference>
<dbReference type="InterPro" id="IPR005995">
    <property type="entry name" value="Pgm_bpd_ind"/>
</dbReference>
<dbReference type="GO" id="GO:0005737">
    <property type="term" value="C:cytoplasm"/>
    <property type="evidence" value="ECO:0007669"/>
    <property type="project" value="InterPro"/>
</dbReference>
<feature type="binding site" evidence="8 12">
    <location>
        <position position="450"/>
    </location>
    <ligand>
        <name>Mn(2+)</name>
        <dbReference type="ChEBI" id="CHEBI:29035"/>
        <label>1</label>
    </ligand>
</feature>
<evidence type="ECO:0000256" key="11">
    <source>
        <dbReference type="PIRSR" id="PIRSR001492-2"/>
    </source>
</evidence>
<evidence type="ECO:0000256" key="3">
    <source>
        <dbReference type="ARBA" id="ARBA00008819"/>
    </source>
</evidence>
<evidence type="ECO:0000256" key="2">
    <source>
        <dbReference type="ARBA" id="ARBA00004798"/>
    </source>
</evidence>
<feature type="binding site" evidence="8 12">
    <location>
        <position position="431"/>
    </location>
    <ligand>
        <name>Mn(2+)</name>
        <dbReference type="ChEBI" id="CHEBI:29035"/>
        <label>2</label>
    </ligand>
</feature>
<dbReference type="GO" id="GO:0006007">
    <property type="term" value="P:glucose catabolic process"/>
    <property type="evidence" value="ECO:0007669"/>
    <property type="project" value="InterPro"/>
</dbReference>
<feature type="binding site" evidence="8 12">
    <location>
        <position position="432"/>
    </location>
    <ligand>
        <name>Mn(2+)</name>
        <dbReference type="ChEBI" id="CHEBI:29035"/>
        <label>2</label>
    </ligand>
</feature>
<dbReference type="CDD" id="cd16010">
    <property type="entry name" value="iPGM"/>
    <property type="match status" value="1"/>
</dbReference>
<sequence>MSNKVVLVILDGWGVGNVWGANAISQARTPTFDELWRDNPHSALLSSGKAVGLTGSEIGNSEVGHLTLGAGRIIFQDASRINQTIKNKEFFQNKTLVEVIHYAKYQRKSLHIMGLLSGAQVHASIGHLFALLRLCRLKNFFDVKIHLITDGRDSPPQSALLLFDKLEKRICLENVGQVVSIAGRYWAMDRDNHWQRTKKYFQIISREKGKVYQTVREAIASNYRQRITDEFIEPCHIVGNNFAEIINPADGLIFFNFRQDRARQISRLITKRLPWVKFVSFVPYQMTENKNIKTCFEMPPIKNYLSQVLSQNGKSQLKIAETEKFSHITYFFNGGNLKPEKNEKRILIDSFPVPTFDMYPEMRAQEISKEAIAGIKKGYDLVALNFANADMVGHTGKMTAIISAVETIDIQLKKIFETSQKNGYNLIITADHGNAEQVVNPQTGEPNTEHTCSKVPFIAVLTNDKELKIKEVDRPGLKDIAPTILSLMGITKPEEMTGESLV</sequence>
<keyword evidence="4 8" id="KW-0479">Metal-binding</keyword>
<feature type="binding site" evidence="8 12">
    <location>
        <position position="61"/>
    </location>
    <ligand>
        <name>Mn(2+)</name>
        <dbReference type="ChEBI" id="CHEBI:29035"/>
        <label>2</label>
    </ligand>
</feature>
<dbReference type="PANTHER" id="PTHR31637:SF0">
    <property type="entry name" value="2,3-BISPHOSPHOGLYCERATE-INDEPENDENT PHOSPHOGLYCERATE MUTASE"/>
    <property type="match status" value="1"/>
</dbReference>
<dbReference type="InterPro" id="IPR017850">
    <property type="entry name" value="Alkaline_phosphatase_core_sf"/>
</dbReference>
<feature type="domain" description="BPG-independent PGAM N-terminal" evidence="14">
    <location>
        <begin position="81"/>
        <end position="272"/>
    </location>
</feature>
<dbReference type="HAMAP" id="MF_01038">
    <property type="entry name" value="GpmI"/>
    <property type="match status" value="1"/>
</dbReference>
<dbReference type="InterPro" id="IPR011258">
    <property type="entry name" value="BPG-indep_PGM_N"/>
</dbReference>
<evidence type="ECO:0000256" key="8">
    <source>
        <dbReference type="HAMAP-Rule" id="MF_01038"/>
    </source>
</evidence>
<feature type="binding site" evidence="8 11">
    <location>
        <position position="184"/>
    </location>
    <ligand>
        <name>substrate</name>
    </ligand>
</feature>
<keyword evidence="6 8" id="KW-0464">Manganese</keyword>
<dbReference type="GO" id="GO:0030145">
    <property type="term" value="F:manganese ion binding"/>
    <property type="evidence" value="ECO:0007669"/>
    <property type="project" value="UniProtKB-UniRule"/>
</dbReference>
<reference evidence="15 16" key="1">
    <citation type="submission" date="2017-07" db="EMBL/GenBank/DDBJ databases">
        <title>Mechanisms for carbon and nitrogen cycling indicate functional differentiation within the Candidate Phyla Radiation.</title>
        <authorList>
            <person name="Danczak R.E."/>
            <person name="Johnston M.D."/>
            <person name="Kenah C."/>
            <person name="Slattery M."/>
            <person name="Wrighton K.C."/>
            <person name="Wilkins M.J."/>
        </authorList>
    </citation>
    <scope>NUCLEOTIDE SEQUENCE [LARGE SCALE GENOMIC DNA]</scope>
    <source>
        <strain evidence="15">Licking1014_7</strain>
    </source>
</reference>
<protein>
    <recommendedName>
        <fullName evidence="8 9">2,3-bisphosphoglycerate-independent phosphoglycerate mutase</fullName>
        <shortName evidence="8">BPG-independent PGAM</shortName>
        <shortName evidence="8">Phosphoglyceromutase</shortName>
        <shortName evidence="8">iPGM</shortName>
        <ecNumber evidence="8 9">5.4.2.12</ecNumber>
    </recommendedName>
</protein>
<dbReference type="GO" id="GO:0004619">
    <property type="term" value="F:phosphoglycerate mutase activity"/>
    <property type="evidence" value="ECO:0007669"/>
    <property type="project" value="UniProtKB-UniRule"/>
</dbReference>
<dbReference type="GO" id="GO:0006096">
    <property type="term" value="P:glycolytic process"/>
    <property type="evidence" value="ECO:0007669"/>
    <property type="project" value="UniProtKB-UniRule"/>
</dbReference>
<comment type="pathway">
    <text evidence="2 8">Carbohydrate degradation; glycolysis; pyruvate from D-glyceraldehyde 3-phosphate: step 3/5.</text>
</comment>
<keyword evidence="7 8" id="KW-0413">Isomerase</keyword>
<dbReference type="Pfam" id="PF01676">
    <property type="entry name" value="Metalloenzyme"/>
    <property type="match status" value="1"/>
</dbReference>
<evidence type="ECO:0000313" key="16">
    <source>
        <dbReference type="Proteomes" id="UP000315689"/>
    </source>
</evidence>
<feature type="binding site" evidence="8 12">
    <location>
        <position position="390"/>
    </location>
    <ligand>
        <name>Mn(2+)</name>
        <dbReference type="ChEBI" id="CHEBI:29035"/>
        <label>1</label>
    </ligand>
</feature>
<evidence type="ECO:0000256" key="4">
    <source>
        <dbReference type="ARBA" id="ARBA00022723"/>
    </source>
</evidence>
<comment type="similarity">
    <text evidence="3 8">Belongs to the BPG-independent phosphoglycerate mutase family.</text>
</comment>
<accession>A0A554LHT9</accession>
<evidence type="ECO:0000256" key="9">
    <source>
        <dbReference type="NCBIfam" id="TIGR01307"/>
    </source>
</evidence>
<evidence type="ECO:0000256" key="7">
    <source>
        <dbReference type="ARBA" id="ARBA00023235"/>
    </source>
</evidence>
<name>A0A554LHT9_9BACT</name>
<dbReference type="SUPFAM" id="SSF53649">
    <property type="entry name" value="Alkaline phosphatase-like"/>
    <property type="match status" value="1"/>
</dbReference>
<evidence type="ECO:0000256" key="5">
    <source>
        <dbReference type="ARBA" id="ARBA00023152"/>
    </source>
</evidence>
<dbReference type="Pfam" id="PF06415">
    <property type="entry name" value="iPGM_N"/>
    <property type="match status" value="1"/>
</dbReference>
<dbReference type="Gene3D" id="3.40.1450.10">
    <property type="entry name" value="BPG-independent phosphoglycerate mutase, domain B"/>
    <property type="match status" value="1"/>
</dbReference>
<dbReference type="InterPro" id="IPR006124">
    <property type="entry name" value="Metalloenzyme"/>
</dbReference>
<evidence type="ECO:0000313" key="15">
    <source>
        <dbReference type="EMBL" id="TSC92443.1"/>
    </source>
</evidence>
<dbReference type="UniPathway" id="UPA00109">
    <property type="reaction ID" value="UER00186"/>
</dbReference>
<dbReference type="EMBL" id="VMGK01000027">
    <property type="protein sequence ID" value="TSC92443.1"/>
    <property type="molecule type" value="Genomic_DNA"/>
</dbReference>
<comment type="subunit">
    <text evidence="8">Monomer.</text>
</comment>
<feature type="binding site" evidence="8 11">
    <location>
        <position position="324"/>
    </location>
    <ligand>
        <name>substrate</name>
    </ligand>
</feature>
<evidence type="ECO:0000256" key="12">
    <source>
        <dbReference type="PIRSR" id="PIRSR001492-3"/>
    </source>
</evidence>
<dbReference type="InterPro" id="IPR036646">
    <property type="entry name" value="PGAM_B_sf"/>
</dbReference>
<dbReference type="PANTHER" id="PTHR31637">
    <property type="entry name" value="2,3-BISPHOSPHOGLYCERATE-INDEPENDENT PHOSPHOGLYCERATE MUTASE"/>
    <property type="match status" value="1"/>
</dbReference>
<feature type="binding site" evidence="8 11">
    <location>
        <begin position="258"/>
        <end position="261"/>
    </location>
    <ligand>
        <name>substrate</name>
    </ligand>
</feature>
<comment type="cofactor">
    <cofactor evidence="8">
        <name>Mn(2+)</name>
        <dbReference type="ChEBI" id="CHEBI:29035"/>
    </cofactor>
    <text evidence="8">Binds 2 manganese ions per subunit.</text>
</comment>
<feature type="binding site" evidence="8 11">
    <location>
        <position position="190"/>
    </location>
    <ligand>
        <name>substrate</name>
    </ligand>
</feature>
<evidence type="ECO:0000256" key="1">
    <source>
        <dbReference type="ARBA" id="ARBA00000370"/>
    </source>
</evidence>
<feature type="binding site" evidence="8 11">
    <location>
        <position position="122"/>
    </location>
    <ligand>
        <name>substrate</name>
    </ligand>
</feature>
<evidence type="ECO:0000259" key="13">
    <source>
        <dbReference type="Pfam" id="PF01676"/>
    </source>
</evidence>
<evidence type="ECO:0000256" key="6">
    <source>
        <dbReference type="ARBA" id="ARBA00023211"/>
    </source>
</evidence>
<proteinExistence type="inferred from homology"/>
<organism evidence="15 16">
    <name type="scientific">Candidatus Berkelbacteria bacterium Licking1014_7</name>
    <dbReference type="NCBI Taxonomy" id="2017147"/>
    <lineage>
        <taxon>Bacteria</taxon>
        <taxon>Candidatus Berkelbacteria</taxon>
    </lineage>
</organism>
<keyword evidence="5 8" id="KW-0324">Glycolysis</keyword>
<evidence type="ECO:0000256" key="10">
    <source>
        <dbReference type="PIRSR" id="PIRSR001492-1"/>
    </source>
</evidence>
<dbReference type="AlphaFoldDB" id="A0A554LHT9"/>
<evidence type="ECO:0000259" key="14">
    <source>
        <dbReference type="Pfam" id="PF06415"/>
    </source>
</evidence>
<comment type="function">
    <text evidence="8">Catalyzes the interconversion of 2-phosphoglycerate and 3-phosphoglycerate.</text>
</comment>
<comment type="catalytic activity">
    <reaction evidence="1 8">
        <text>(2R)-2-phosphoglycerate = (2R)-3-phosphoglycerate</text>
        <dbReference type="Rhea" id="RHEA:15901"/>
        <dbReference type="ChEBI" id="CHEBI:58272"/>
        <dbReference type="ChEBI" id="CHEBI:58289"/>
        <dbReference type="EC" id="5.4.2.12"/>
    </reaction>
</comment>
<feature type="binding site" evidence="8 11">
    <location>
        <begin position="152"/>
        <end position="153"/>
    </location>
    <ligand>
        <name>substrate</name>
    </ligand>
</feature>
<feature type="binding site" evidence="8 12">
    <location>
        <position position="394"/>
    </location>
    <ligand>
        <name>Mn(2+)</name>
        <dbReference type="ChEBI" id="CHEBI:29035"/>
        <label>1</label>
    </ligand>
</feature>
<dbReference type="Gene3D" id="3.40.720.10">
    <property type="entry name" value="Alkaline Phosphatase, subunit A"/>
    <property type="match status" value="1"/>
</dbReference>
<dbReference type="EC" id="5.4.2.12" evidence="8 9"/>
<dbReference type="Proteomes" id="UP000315689">
    <property type="component" value="Unassembled WGS sequence"/>
</dbReference>
<feature type="binding site" evidence="8 12">
    <location>
        <position position="11"/>
    </location>
    <ligand>
        <name>Mn(2+)</name>
        <dbReference type="ChEBI" id="CHEBI:29035"/>
        <label>2</label>
    </ligand>
</feature>
<feature type="active site" description="Phosphoserine intermediate" evidence="8 10">
    <location>
        <position position="61"/>
    </location>
</feature>
<comment type="caution">
    <text evidence="15">The sequence shown here is derived from an EMBL/GenBank/DDBJ whole genome shotgun (WGS) entry which is preliminary data.</text>
</comment>
<gene>
    <name evidence="8" type="primary">gpmI</name>
    <name evidence="15" type="ORF">CEN89_699</name>
</gene>